<dbReference type="EMBL" id="AEKM01000016">
    <property type="protein sequence ID" value="EFQ54318.1"/>
    <property type="molecule type" value="Genomic_DNA"/>
</dbReference>
<protein>
    <submittedName>
        <fullName evidence="9">Putative membrane protein</fullName>
    </submittedName>
</protein>
<evidence type="ECO:0000256" key="1">
    <source>
        <dbReference type="ARBA" id="ARBA00004651"/>
    </source>
</evidence>
<dbReference type="PROSITE" id="PS51257">
    <property type="entry name" value="PROKAR_LIPOPROTEIN"/>
    <property type="match status" value="1"/>
</dbReference>
<comment type="subcellular location">
    <subcellularLocation>
        <location evidence="1">Cell membrane</location>
        <topology evidence="1">Multi-pass membrane protein</topology>
    </subcellularLocation>
</comment>
<keyword evidence="3" id="KW-1003">Cell membrane</keyword>
<feature type="transmembrane region" description="Helical" evidence="7">
    <location>
        <begin position="217"/>
        <end position="236"/>
    </location>
</feature>
<dbReference type="GO" id="GO:0005886">
    <property type="term" value="C:plasma membrane"/>
    <property type="evidence" value="ECO:0007669"/>
    <property type="project" value="UniProtKB-SubCell"/>
</dbReference>
<dbReference type="PANTHER" id="PTHR32322">
    <property type="entry name" value="INNER MEMBRANE TRANSPORTER"/>
    <property type="match status" value="1"/>
</dbReference>
<dbReference type="Pfam" id="PF00892">
    <property type="entry name" value="EamA"/>
    <property type="match status" value="2"/>
</dbReference>
<evidence type="ECO:0000256" key="3">
    <source>
        <dbReference type="ARBA" id="ARBA00022475"/>
    </source>
</evidence>
<feature type="domain" description="EamA" evidence="8">
    <location>
        <begin position="6"/>
        <end position="144"/>
    </location>
</feature>
<dbReference type="InterPro" id="IPR050638">
    <property type="entry name" value="AA-Vitamin_Transporters"/>
</dbReference>
<evidence type="ECO:0000313" key="10">
    <source>
        <dbReference type="Proteomes" id="UP000003812"/>
    </source>
</evidence>
<feature type="transmembrane region" description="Helical" evidence="7">
    <location>
        <begin position="96"/>
        <end position="118"/>
    </location>
</feature>
<dbReference type="SUPFAM" id="SSF103481">
    <property type="entry name" value="Multidrug resistance efflux transporter EmrE"/>
    <property type="match status" value="2"/>
</dbReference>
<keyword evidence="4 7" id="KW-0812">Transmembrane</keyword>
<feature type="transmembrane region" description="Helical" evidence="7">
    <location>
        <begin position="130"/>
        <end position="147"/>
    </location>
</feature>
<sequence length="319" mass="34709">MSKTMKGTLMTLIAGIAWGLSGACGQYLLAHGFTAIGLTTIRLVFSGAVLLLLAYLADQEKVKAFLTDRSSYIPLLLFAFLGLLMTQLTYLEAIDATNAGTATVFQYLCPIGVLAYSCVKDRVAPTVSEIFSMILAIAGTFLIATHGQLNQLAITPKGLAWGLVSAFAYALYIILPIQLIQKWGSMLVIGIGMLIPGLVMIPFTGRRLFHGQYSMDNLMGLVGLVVIGTIFAYTVFLKGTTLIGPVKGSLLAAIEPISAVFFAFAIMNEHFFAIDFIGMAMILFAVLLISLKDLMIQKEKESCKTKTNYFSVKRLRRRS</sequence>
<evidence type="ECO:0000259" key="8">
    <source>
        <dbReference type="Pfam" id="PF00892"/>
    </source>
</evidence>
<dbReference type="Proteomes" id="UP000003812">
    <property type="component" value="Unassembled WGS sequence"/>
</dbReference>
<name>E3CG11_STRPA</name>
<keyword evidence="5 7" id="KW-1133">Transmembrane helix</keyword>
<dbReference type="InterPro" id="IPR037185">
    <property type="entry name" value="EmrE-like"/>
</dbReference>
<proteinExistence type="inferred from homology"/>
<evidence type="ECO:0000313" key="9">
    <source>
        <dbReference type="EMBL" id="EFQ54318.1"/>
    </source>
</evidence>
<feature type="transmembrane region" description="Helical" evidence="7">
    <location>
        <begin position="187"/>
        <end position="205"/>
    </location>
</feature>
<comment type="caution">
    <text evidence="9">The sequence shown here is derived from an EMBL/GenBank/DDBJ whole genome shotgun (WGS) entry which is preliminary data.</text>
</comment>
<evidence type="ECO:0000256" key="7">
    <source>
        <dbReference type="SAM" id="Phobius"/>
    </source>
</evidence>
<organism evidence="9 10">
    <name type="scientific">Streptococcus parasanguinis F0405</name>
    <dbReference type="NCBI Taxonomy" id="905067"/>
    <lineage>
        <taxon>Bacteria</taxon>
        <taxon>Bacillati</taxon>
        <taxon>Bacillota</taxon>
        <taxon>Bacilli</taxon>
        <taxon>Lactobacillales</taxon>
        <taxon>Streptococcaceae</taxon>
        <taxon>Streptococcus</taxon>
    </lineage>
</organism>
<keyword evidence="6 7" id="KW-0472">Membrane</keyword>
<evidence type="ECO:0000256" key="2">
    <source>
        <dbReference type="ARBA" id="ARBA00007362"/>
    </source>
</evidence>
<comment type="similarity">
    <text evidence="2">Belongs to the EamA transporter family.</text>
</comment>
<evidence type="ECO:0000256" key="6">
    <source>
        <dbReference type="ARBA" id="ARBA00023136"/>
    </source>
</evidence>
<reference evidence="9 10" key="1">
    <citation type="submission" date="2010-10" db="EMBL/GenBank/DDBJ databases">
        <authorList>
            <person name="Durkin A.S."/>
            <person name="Madupu R."/>
            <person name="Torralba M."/>
            <person name="Gillis M."/>
            <person name="Methe B."/>
            <person name="Sutton G."/>
            <person name="Nelson K.E."/>
        </authorList>
    </citation>
    <scope>NUCLEOTIDE SEQUENCE [LARGE SCALE GENOMIC DNA]</scope>
    <source>
        <strain evidence="9 10">F0405</strain>
    </source>
</reference>
<feature type="domain" description="EamA" evidence="8">
    <location>
        <begin position="157"/>
        <end position="290"/>
    </location>
</feature>
<feature type="transmembrane region" description="Helical" evidence="7">
    <location>
        <begin position="35"/>
        <end position="57"/>
    </location>
</feature>
<accession>E3CG11</accession>
<gene>
    <name evidence="9" type="ORF">HMPREF9626_0458</name>
</gene>
<dbReference type="AlphaFoldDB" id="E3CG11"/>
<feature type="transmembrane region" description="Helical" evidence="7">
    <location>
        <begin position="248"/>
        <end position="266"/>
    </location>
</feature>
<dbReference type="PANTHER" id="PTHR32322:SF18">
    <property type="entry name" value="S-ADENOSYLMETHIONINE_S-ADENOSYLHOMOCYSTEINE TRANSPORTER"/>
    <property type="match status" value="1"/>
</dbReference>
<evidence type="ECO:0000256" key="4">
    <source>
        <dbReference type="ARBA" id="ARBA00022692"/>
    </source>
</evidence>
<feature type="transmembrane region" description="Helical" evidence="7">
    <location>
        <begin position="159"/>
        <end position="180"/>
    </location>
</feature>
<feature type="transmembrane region" description="Helical" evidence="7">
    <location>
        <begin position="272"/>
        <end position="291"/>
    </location>
</feature>
<feature type="transmembrane region" description="Helical" evidence="7">
    <location>
        <begin position="69"/>
        <end position="90"/>
    </location>
</feature>
<evidence type="ECO:0000256" key="5">
    <source>
        <dbReference type="ARBA" id="ARBA00022989"/>
    </source>
</evidence>
<dbReference type="InterPro" id="IPR000620">
    <property type="entry name" value="EamA_dom"/>
</dbReference>